<comment type="caution">
    <text evidence="2">The sequence shown here is derived from an EMBL/GenBank/DDBJ whole genome shotgun (WGS) entry which is preliminary data.</text>
</comment>
<dbReference type="EMBL" id="JAINDJ010000005">
    <property type="protein sequence ID" value="KAG9447642.1"/>
    <property type="molecule type" value="Genomic_DNA"/>
</dbReference>
<sequence>MATPYPGQWVQKEKDDEESNGSCPRTSKVGPVGPQRLHGAPNESDPTATLCKNPLQRIQPTRDILSNTHPLRFRPIISIFH</sequence>
<protein>
    <submittedName>
        <fullName evidence="2">Uncharacterized protein</fullName>
    </submittedName>
</protein>
<evidence type="ECO:0000313" key="2">
    <source>
        <dbReference type="EMBL" id="KAG9447642.1"/>
    </source>
</evidence>
<dbReference type="Proteomes" id="UP000825729">
    <property type="component" value="Unassembled WGS sequence"/>
</dbReference>
<keyword evidence="3" id="KW-1185">Reference proteome</keyword>
<proteinExistence type="predicted"/>
<accession>A0AAV7EJ84</accession>
<evidence type="ECO:0000313" key="3">
    <source>
        <dbReference type="Proteomes" id="UP000825729"/>
    </source>
</evidence>
<reference evidence="2 3" key="1">
    <citation type="submission" date="2021-07" db="EMBL/GenBank/DDBJ databases">
        <title>The Aristolochia fimbriata genome: insights into angiosperm evolution, floral development and chemical biosynthesis.</title>
        <authorList>
            <person name="Jiao Y."/>
        </authorList>
    </citation>
    <scope>NUCLEOTIDE SEQUENCE [LARGE SCALE GENOMIC DNA]</scope>
    <source>
        <strain evidence="2">IBCAS-2021</strain>
        <tissue evidence="2">Leaf</tissue>
    </source>
</reference>
<feature type="region of interest" description="Disordered" evidence="1">
    <location>
        <begin position="1"/>
        <end position="54"/>
    </location>
</feature>
<evidence type="ECO:0000256" key="1">
    <source>
        <dbReference type="SAM" id="MobiDB-lite"/>
    </source>
</evidence>
<name>A0AAV7EJ84_ARIFI</name>
<gene>
    <name evidence="2" type="ORF">H6P81_013770</name>
</gene>
<organism evidence="2 3">
    <name type="scientific">Aristolochia fimbriata</name>
    <name type="common">White veined hardy Dutchman's pipe vine</name>
    <dbReference type="NCBI Taxonomy" id="158543"/>
    <lineage>
        <taxon>Eukaryota</taxon>
        <taxon>Viridiplantae</taxon>
        <taxon>Streptophyta</taxon>
        <taxon>Embryophyta</taxon>
        <taxon>Tracheophyta</taxon>
        <taxon>Spermatophyta</taxon>
        <taxon>Magnoliopsida</taxon>
        <taxon>Magnoliidae</taxon>
        <taxon>Piperales</taxon>
        <taxon>Aristolochiaceae</taxon>
        <taxon>Aristolochia</taxon>
    </lineage>
</organism>
<dbReference type="AlphaFoldDB" id="A0AAV7EJ84"/>